<dbReference type="GO" id="GO:0035621">
    <property type="term" value="P:ER to Golgi ceramide transport"/>
    <property type="evidence" value="ECO:0007669"/>
    <property type="project" value="TreeGrafter"/>
</dbReference>
<keyword evidence="9" id="KW-0472">Membrane</keyword>
<dbReference type="Gene3D" id="2.40.160.120">
    <property type="match status" value="1"/>
</dbReference>
<feature type="compositionally biased region" description="Polar residues" evidence="11">
    <location>
        <begin position="51"/>
        <end position="69"/>
    </location>
</feature>
<dbReference type="Pfam" id="PF15409">
    <property type="entry name" value="PH_8"/>
    <property type="match status" value="1"/>
</dbReference>
<keyword evidence="7" id="KW-0445">Lipid transport</keyword>
<dbReference type="InterPro" id="IPR000648">
    <property type="entry name" value="Oxysterol-bd"/>
</dbReference>
<dbReference type="PROSITE" id="PS50003">
    <property type="entry name" value="PH_DOMAIN"/>
    <property type="match status" value="1"/>
</dbReference>
<dbReference type="SUPFAM" id="SSF50729">
    <property type="entry name" value="PH domain-like"/>
    <property type="match status" value="1"/>
</dbReference>
<sequence length="1137" mass="126305">MTETWVRRCGMTSNTGLPLDDHTLCVSRHPMDDAALSPEKHHSMNGHTEEQGSSGRNTPNDPNWQQDSSHFPPMDNTANDVVYDPDDARDSEPSPDVNLDLSSTEDVTDTGDTRRHTGVGGLLGPEYVHPLAAAEVAPGKIYLPGHGHAQANKTGSVRSRGRVPDPLEVLPFEGDGTGPNELAVVNTRSSRRHRAIPHSSYYNGPPPLDSAYGSDQIGQIGVHYPREILRIERDYSGGELCQFHPTFPLELEGRITPVQHQESMNSINEVLISAHKLFPSFLYNALGVLTLYISTLVFPSHYDKEMQRLRLLIDQLNREIYNPQGLNILWPQRSSFEPNQGVTALVHASHITTTLPEAASSDLICRGWLLKKRRKKMQGKSKPPYQPPNPTIQSQTGYARRYFILTNSGVLSYSFDPKSPMRDSILLRHASLSSSEQRRDIHIDSGTSTFHVRALTQDDFSLWINACRKFVNVAGEIEHEEPEPISIRPGGHSRSYSRAASIGFASDQKRMLGLLAEMEKVCPFDLSHSYSLKRYPEQTLRELEEAAAAIIKEDDLKKKHGTVKPKKDKEVKEKDKDKEGLFGLFHHKKVVTSPAAETFSGFKSPATSVFLDSDIPPHTPQHVTFANSAALGTQSNLTNAINALKTQHGALVALLETRSVTPGPVRSMSPLVGAVDLSRSRSTSAMSTKRRSVATMASEITSHVWYDASEGGDEFFLDVNDASQTDEPLEYRHSDVEEEEEAEVVADEGSDDEPVVEIAPIAAKSDVMTVRRTRLPSPNNGEEGSLFAVLKKNVGKDLSTVSFPVSFNEPISVLQRLAEDVEYANLLDEAVAASDPIDRIALVAAFAVSGYACTLHRASRKPFNPLLGETFEDIRLGFIAEKVSHHPPIMACHAHGEGWEFWCTSGAKNKFWGKSLEIIPVGTAHVKIGDEVYTWQKPSSFMRNLIAGNRYLEHVGPMSITASTGIRCDLDFKEGGFWGSTLNHVTGTILSSDSKVVSKIEGTWHEGLSQHLDSKGSHLKVLWRPNPFPPFADQYYGFTAFTITLNEMTPDLVGVLPPTDSRLRPDQRAMEEGHIDDADQLKIQLEEGQRARRRARDEAGEEWTPQWFEQDSNGEWKYKGGYWEARKASKWSPVTLW</sequence>
<feature type="region of interest" description="Disordered" evidence="11">
    <location>
        <begin position="1"/>
        <end position="21"/>
    </location>
</feature>
<dbReference type="SMART" id="SM00233">
    <property type="entry name" value="PH"/>
    <property type="match status" value="1"/>
</dbReference>
<protein>
    <submittedName>
        <fullName evidence="13">Oxysterol-binding protein-related protein 7</fullName>
    </submittedName>
</protein>
<evidence type="ECO:0000256" key="1">
    <source>
        <dbReference type="ARBA" id="ARBA00004370"/>
    </source>
</evidence>
<evidence type="ECO:0000256" key="7">
    <source>
        <dbReference type="ARBA" id="ARBA00023055"/>
    </source>
</evidence>
<dbReference type="FunFam" id="2.40.160.120:FF:000001">
    <property type="entry name" value="Oxysterol-binding protein"/>
    <property type="match status" value="1"/>
</dbReference>
<evidence type="ECO:0000256" key="3">
    <source>
        <dbReference type="ARBA" id="ARBA00008842"/>
    </source>
</evidence>
<proteinExistence type="inferred from homology"/>
<feature type="compositionally biased region" description="Basic and acidic residues" evidence="11">
    <location>
        <begin position="38"/>
        <end position="50"/>
    </location>
</feature>
<keyword evidence="4" id="KW-0813">Transport</keyword>
<dbReference type="Pfam" id="PF10256">
    <property type="entry name" value="Erf4"/>
    <property type="match status" value="1"/>
</dbReference>
<evidence type="ECO:0000256" key="10">
    <source>
        <dbReference type="RuleBase" id="RU003844"/>
    </source>
</evidence>
<dbReference type="InterPro" id="IPR001849">
    <property type="entry name" value="PH_domain"/>
</dbReference>
<dbReference type="GO" id="GO:0030011">
    <property type="term" value="P:maintenance of cell polarity"/>
    <property type="evidence" value="ECO:0007669"/>
    <property type="project" value="TreeGrafter"/>
</dbReference>
<dbReference type="InterPro" id="IPR041680">
    <property type="entry name" value="PH_8"/>
</dbReference>
<dbReference type="GO" id="GO:0097038">
    <property type="term" value="C:perinuclear endoplasmic reticulum"/>
    <property type="evidence" value="ECO:0007669"/>
    <property type="project" value="TreeGrafter"/>
</dbReference>
<evidence type="ECO:0000256" key="9">
    <source>
        <dbReference type="ARBA" id="ARBA00023136"/>
    </source>
</evidence>
<evidence type="ECO:0000313" key="13">
    <source>
        <dbReference type="EMBL" id="KAB5593842.1"/>
    </source>
</evidence>
<evidence type="ECO:0000256" key="4">
    <source>
        <dbReference type="ARBA" id="ARBA00022448"/>
    </source>
</evidence>
<dbReference type="Gene3D" id="3.30.70.3490">
    <property type="match status" value="1"/>
</dbReference>
<name>A0A5N5QPZ3_9AGAM</name>
<evidence type="ECO:0000259" key="12">
    <source>
        <dbReference type="PROSITE" id="PS50003"/>
    </source>
</evidence>
<dbReference type="PANTHER" id="PTHR10972">
    <property type="entry name" value="OXYSTEROL-BINDING PROTEIN-RELATED"/>
    <property type="match status" value="1"/>
</dbReference>
<dbReference type="GO" id="GO:0120009">
    <property type="term" value="P:intermembrane lipid transfer"/>
    <property type="evidence" value="ECO:0007669"/>
    <property type="project" value="UniProtKB-ARBA"/>
</dbReference>
<reference evidence="13 14" key="1">
    <citation type="journal article" date="2019" name="Fungal Biol. Biotechnol.">
        <title>Draft genome sequence of fastidious pathogen Ceratobasidium theobromae, which causes vascular-streak dieback in Theobroma cacao.</title>
        <authorList>
            <person name="Ali S.S."/>
            <person name="Asman A."/>
            <person name="Shao J."/>
            <person name="Firmansyah A.P."/>
            <person name="Susilo A.W."/>
            <person name="Rosmana A."/>
            <person name="McMahon P."/>
            <person name="Junaid M."/>
            <person name="Guest D."/>
            <person name="Kheng T.Y."/>
            <person name="Meinhardt L.W."/>
            <person name="Bailey B.A."/>
        </authorList>
    </citation>
    <scope>NUCLEOTIDE SEQUENCE [LARGE SCALE GENOMIC DNA]</scope>
    <source>
        <strain evidence="13 14">CT2</strain>
    </source>
</reference>
<dbReference type="PROSITE" id="PS01013">
    <property type="entry name" value="OSBP"/>
    <property type="match status" value="1"/>
</dbReference>
<organism evidence="13 14">
    <name type="scientific">Ceratobasidium theobromae</name>
    <dbReference type="NCBI Taxonomy" id="1582974"/>
    <lineage>
        <taxon>Eukaryota</taxon>
        <taxon>Fungi</taxon>
        <taxon>Dikarya</taxon>
        <taxon>Basidiomycota</taxon>
        <taxon>Agaricomycotina</taxon>
        <taxon>Agaricomycetes</taxon>
        <taxon>Cantharellales</taxon>
        <taxon>Ceratobasidiaceae</taxon>
        <taxon>Ceratobasidium</taxon>
    </lineage>
</organism>
<dbReference type="GO" id="GO:0034727">
    <property type="term" value="P:piecemeal microautophagy of the nucleus"/>
    <property type="evidence" value="ECO:0007669"/>
    <property type="project" value="TreeGrafter"/>
</dbReference>
<dbReference type="Proteomes" id="UP000383932">
    <property type="component" value="Unassembled WGS sequence"/>
</dbReference>
<dbReference type="InterPro" id="IPR011993">
    <property type="entry name" value="PH-like_dom_sf"/>
</dbReference>
<feature type="domain" description="PH" evidence="12">
    <location>
        <begin position="362"/>
        <end position="472"/>
    </location>
</feature>
<comment type="subcellular location">
    <subcellularLocation>
        <location evidence="2">Cytoplasm</location>
    </subcellularLocation>
    <subcellularLocation>
        <location evidence="1">Membrane</location>
    </subcellularLocation>
</comment>
<dbReference type="CDD" id="cd13289">
    <property type="entry name" value="PH_Osh3p_yeast"/>
    <property type="match status" value="1"/>
</dbReference>
<feature type="region of interest" description="Disordered" evidence="11">
    <location>
        <begin position="34"/>
        <end position="116"/>
    </location>
</feature>
<comment type="caution">
    <text evidence="13">The sequence shown here is derived from an EMBL/GenBank/DDBJ whole genome shotgun (WGS) entry which is preliminary data.</text>
</comment>
<evidence type="ECO:0000256" key="8">
    <source>
        <dbReference type="ARBA" id="ARBA00023121"/>
    </source>
</evidence>
<dbReference type="GO" id="GO:0005886">
    <property type="term" value="C:plasma membrane"/>
    <property type="evidence" value="ECO:0007669"/>
    <property type="project" value="TreeGrafter"/>
</dbReference>
<dbReference type="GO" id="GO:0006897">
    <property type="term" value="P:endocytosis"/>
    <property type="evidence" value="ECO:0007669"/>
    <property type="project" value="TreeGrafter"/>
</dbReference>
<comment type="similarity">
    <text evidence="3 10">Belongs to the OSBP family.</text>
</comment>
<dbReference type="InterPro" id="IPR018494">
    <property type="entry name" value="Oxysterol-bd_CS"/>
</dbReference>
<feature type="region of interest" description="Disordered" evidence="11">
    <location>
        <begin position="731"/>
        <end position="751"/>
    </location>
</feature>
<dbReference type="GO" id="GO:0006887">
    <property type="term" value="P:exocytosis"/>
    <property type="evidence" value="ECO:0007669"/>
    <property type="project" value="TreeGrafter"/>
</dbReference>
<dbReference type="InterPro" id="IPR037239">
    <property type="entry name" value="OSBP_sf"/>
</dbReference>
<keyword evidence="5" id="KW-0963">Cytoplasm</keyword>
<evidence type="ECO:0000256" key="6">
    <source>
        <dbReference type="ARBA" id="ARBA00022553"/>
    </source>
</evidence>
<evidence type="ECO:0000313" key="14">
    <source>
        <dbReference type="Proteomes" id="UP000383932"/>
    </source>
</evidence>
<keyword evidence="14" id="KW-1185">Reference proteome</keyword>
<feature type="compositionally biased region" description="Acidic residues" evidence="11">
    <location>
        <begin position="736"/>
        <end position="751"/>
    </location>
</feature>
<dbReference type="AlphaFoldDB" id="A0A5N5QPZ3"/>
<gene>
    <name evidence="13" type="ORF">CTheo_2694</name>
</gene>
<dbReference type="GO" id="GO:0032541">
    <property type="term" value="C:cortical endoplasmic reticulum"/>
    <property type="evidence" value="ECO:0007669"/>
    <property type="project" value="TreeGrafter"/>
</dbReference>
<keyword evidence="6" id="KW-0597">Phosphoprotein</keyword>
<dbReference type="OrthoDB" id="416222at2759"/>
<dbReference type="Pfam" id="PF01237">
    <property type="entry name" value="Oxysterol_BP"/>
    <property type="match status" value="1"/>
</dbReference>
<dbReference type="GO" id="GO:0032934">
    <property type="term" value="F:sterol binding"/>
    <property type="evidence" value="ECO:0007669"/>
    <property type="project" value="TreeGrafter"/>
</dbReference>
<evidence type="ECO:0000256" key="11">
    <source>
        <dbReference type="SAM" id="MobiDB-lite"/>
    </source>
</evidence>
<dbReference type="Gene3D" id="2.30.29.30">
    <property type="entry name" value="Pleckstrin-homology domain (PH domain)/Phosphotyrosine-binding domain (PTB)"/>
    <property type="match status" value="1"/>
</dbReference>
<dbReference type="GO" id="GO:0005829">
    <property type="term" value="C:cytosol"/>
    <property type="evidence" value="ECO:0007669"/>
    <property type="project" value="TreeGrafter"/>
</dbReference>
<dbReference type="EMBL" id="SSOP01000029">
    <property type="protein sequence ID" value="KAB5593842.1"/>
    <property type="molecule type" value="Genomic_DNA"/>
</dbReference>
<keyword evidence="8" id="KW-0446">Lipid-binding</keyword>
<accession>A0A5N5QPZ3</accession>
<dbReference type="InterPro" id="IPR019383">
    <property type="entry name" value="Golgin_A_7/ERF4"/>
</dbReference>
<dbReference type="SUPFAM" id="SSF144000">
    <property type="entry name" value="Oxysterol-binding protein-like"/>
    <property type="match status" value="1"/>
</dbReference>
<evidence type="ECO:0000256" key="2">
    <source>
        <dbReference type="ARBA" id="ARBA00004496"/>
    </source>
</evidence>
<evidence type="ECO:0000256" key="5">
    <source>
        <dbReference type="ARBA" id="ARBA00022490"/>
    </source>
</evidence>
<dbReference type="PANTHER" id="PTHR10972:SF203">
    <property type="entry name" value="OXYSTEROL-BINDING PROTEIN HOMOLOG 3"/>
    <property type="match status" value="1"/>
</dbReference>